<dbReference type="CDD" id="cd00060">
    <property type="entry name" value="FHA"/>
    <property type="match status" value="1"/>
</dbReference>
<feature type="domain" description="FHA" evidence="2">
    <location>
        <begin position="365"/>
        <end position="421"/>
    </location>
</feature>
<name>A0A0F0LD63_9MICO</name>
<sequence>MQTTYRPGQWYLIVIPGALVALPPDVPGDVVAGLWERLPGQKTLATVVDVLTTHAGGSFAALPSFAAAVAEGSDVRLALRGDVSAQVLDAAGDTHDLTGVDVTTWSERFISGASRIELTVEPADSDAALPVQSGVVRSAGASAELESGDADPLGGALGPTPVVAAATAADESLPEAIAAVPVPVDASQRELESQIESVLAAEVMSGVEPDVPEQPDEIADQDATDIEQPEPDAAPVPAPDAATEAIDVPDASDDEPALAPEATLGANGETLVSEDDDFDQLWGATVHSVPGPPAPPAPPAPVVAPAALSGDHDGATISAAELRALRQQPPAGDDAPTAVLPVSDAASAGRIRVSTGQVVALDRTVIIGRRPRSTRASGANLPHLVAVESPQQDISRSHLEVRPEGDTVVVIDLHTTNGSTLLRPGADPMRLHPGEQTLVLSGDVVDLGDGVTVAFEDLP</sequence>
<evidence type="ECO:0000313" key="4">
    <source>
        <dbReference type="Proteomes" id="UP000033640"/>
    </source>
</evidence>
<dbReference type="InterPro" id="IPR000253">
    <property type="entry name" value="FHA_dom"/>
</dbReference>
<evidence type="ECO:0000313" key="3">
    <source>
        <dbReference type="EMBL" id="KJL29491.1"/>
    </source>
</evidence>
<dbReference type="Pfam" id="PF00498">
    <property type="entry name" value="FHA"/>
    <property type="match status" value="1"/>
</dbReference>
<dbReference type="AlphaFoldDB" id="A0A0F0LD63"/>
<dbReference type="Gene3D" id="2.60.200.20">
    <property type="match status" value="1"/>
</dbReference>
<accession>A0A0F0LD63</accession>
<proteinExistence type="predicted"/>
<protein>
    <recommendedName>
        <fullName evidence="2">FHA domain-containing protein</fullName>
    </recommendedName>
</protein>
<dbReference type="OrthoDB" id="5485098at2"/>
<evidence type="ECO:0000256" key="1">
    <source>
        <dbReference type="ARBA" id="ARBA00022553"/>
    </source>
</evidence>
<dbReference type="InterPro" id="IPR008984">
    <property type="entry name" value="SMAD_FHA_dom_sf"/>
</dbReference>
<reference evidence="3 4" key="1">
    <citation type="submission" date="2015-02" db="EMBL/GenBank/DDBJ databases">
        <title>Draft genome sequences of ten Microbacterium spp. with emphasis on heavy metal contaminated environments.</title>
        <authorList>
            <person name="Corretto E."/>
        </authorList>
    </citation>
    <scope>NUCLEOTIDE SEQUENCE [LARGE SCALE GENOMIC DNA]</scope>
    <source>
        <strain evidence="3 4">BEL4b</strain>
    </source>
</reference>
<dbReference type="RefSeq" id="WP_045278914.1">
    <property type="nucleotide sequence ID" value="NZ_JYIW01000023.1"/>
</dbReference>
<comment type="caution">
    <text evidence="3">The sequence shown here is derived from an EMBL/GenBank/DDBJ whole genome shotgun (WGS) entry which is preliminary data.</text>
</comment>
<keyword evidence="1" id="KW-0597">Phosphoprotein</keyword>
<dbReference type="Proteomes" id="UP000033640">
    <property type="component" value="Unassembled WGS sequence"/>
</dbReference>
<dbReference type="PROSITE" id="PS50006">
    <property type="entry name" value="FHA_DOMAIN"/>
    <property type="match status" value="1"/>
</dbReference>
<evidence type="ECO:0000259" key="2">
    <source>
        <dbReference type="PROSITE" id="PS50006"/>
    </source>
</evidence>
<gene>
    <name evidence="3" type="ORF">RS83_01508</name>
</gene>
<organism evidence="3 4">
    <name type="scientific">Microbacterium oxydans</name>
    <dbReference type="NCBI Taxonomy" id="82380"/>
    <lineage>
        <taxon>Bacteria</taxon>
        <taxon>Bacillati</taxon>
        <taxon>Actinomycetota</taxon>
        <taxon>Actinomycetes</taxon>
        <taxon>Micrococcales</taxon>
        <taxon>Microbacteriaceae</taxon>
        <taxon>Microbacterium</taxon>
    </lineage>
</organism>
<dbReference type="EMBL" id="JYIW01000023">
    <property type="protein sequence ID" value="KJL29491.1"/>
    <property type="molecule type" value="Genomic_DNA"/>
</dbReference>
<dbReference type="SUPFAM" id="SSF49879">
    <property type="entry name" value="SMAD/FHA domain"/>
    <property type="match status" value="1"/>
</dbReference>
<dbReference type="PATRIC" id="fig|82380.11.peg.1546"/>